<accession>A0ABP4SJ62</accession>
<protein>
    <submittedName>
        <fullName evidence="1">Uncharacterized protein</fullName>
    </submittedName>
</protein>
<name>A0ABP4SJ62_9ACTN</name>
<evidence type="ECO:0000313" key="2">
    <source>
        <dbReference type="Proteomes" id="UP001499851"/>
    </source>
</evidence>
<proteinExistence type="predicted"/>
<dbReference type="RefSeq" id="WP_344484093.1">
    <property type="nucleotide sequence ID" value="NZ_BAAAQF010000005.1"/>
</dbReference>
<comment type="caution">
    <text evidence="1">The sequence shown here is derived from an EMBL/GenBank/DDBJ whole genome shotgun (WGS) entry which is preliminary data.</text>
</comment>
<keyword evidence="2" id="KW-1185">Reference proteome</keyword>
<sequence length="50" mass="4997">MVPANILPEPVSRPAYTITSAGPAVRILAGTPAPSTAAAPAVGPTWTQEV</sequence>
<evidence type="ECO:0000313" key="1">
    <source>
        <dbReference type="EMBL" id="GAA1670596.1"/>
    </source>
</evidence>
<dbReference type="Proteomes" id="UP001499851">
    <property type="component" value="Unassembled WGS sequence"/>
</dbReference>
<dbReference type="EMBL" id="BAAAQF010000005">
    <property type="protein sequence ID" value="GAA1670596.1"/>
    <property type="molecule type" value="Genomic_DNA"/>
</dbReference>
<organism evidence="1 2">
    <name type="scientific">Glycomyces endophyticus</name>
    <dbReference type="NCBI Taxonomy" id="480996"/>
    <lineage>
        <taxon>Bacteria</taxon>
        <taxon>Bacillati</taxon>
        <taxon>Actinomycetota</taxon>
        <taxon>Actinomycetes</taxon>
        <taxon>Glycomycetales</taxon>
        <taxon>Glycomycetaceae</taxon>
        <taxon>Glycomyces</taxon>
    </lineage>
</organism>
<gene>
    <name evidence="1" type="ORF">GCM10009830_15690</name>
</gene>
<reference evidence="2" key="1">
    <citation type="journal article" date="2019" name="Int. J. Syst. Evol. Microbiol.">
        <title>The Global Catalogue of Microorganisms (GCM) 10K type strain sequencing project: providing services to taxonomists for standard genome sequencing and annotation.</title>
        <authorList>
            <consortium name="The Broad Institute Genomics Platform"/>
            <consortium name="The Broad Institute Genome Sequencing Center for Infectious Disease"/>
            <person name="Wu L."/>
            <person name="Ma J."/>
        </authorList>
    </citation>
    <scope>NUCLEOTIDE SEQUENCE [LARGE SCALE GENOMIC DNA]</scope>
    <source>
        <strain evidence="2">JCM 16001</strain>
    </source>
</reference>